<evidence type="ECO:0000256" key="2">
    <source>
        <dbReference type="ARBA" id="ARBA00023125"/>
    </source>
</evidence>
<keyword evidence="6" id="KW-1185">Reference proteome</keyword>
<dbReference type="Proteomes" id="UP000326179">
    <property type="component" value="Chromosome"/>
</dbReference>
<dbReference type="KEGG" id="sfy:GFH48_00775"/>
<dbReference type="GO" id="GO:0003677">
    <property type="term" value="F:DNA binding"/>
    <property type="evidence" value="ECO:0007669"/>
    <property type="project" value="UniProtKB-KW"/>
</dbReference>
<dbReference type="Gene3D" id="1.10.10.10">
    <property type="entry name" value="Winged helix-like DNA-binding domain superfamily/Winged helix DNA-binding domain"/>
    <property type="match status" value="1"/>
</dbReference>
<name>A0A5Q0L4J1_9ACTN</name>
<gene>
    <name evidence="5" type="ORF">GFH48_00775</name>
</gene>
<dbReference type="AlphaFoldDB" id="A0A5Q0L4J1"/>
<keyword evidence="3" id="KW-0804">Transcription</keyword>
<evidence type="ECO:0000259" key="4">
    <source>
        <dbReference type="PROSITE" id="PS51118"/>
    </source>
</evidence>
<dbReference type="EMBL" id="CP045643">
    <property type="protein sequence ID" value="QFZ72000.1"/>
    <property type="molecule type" value="Genomic_DNA"/>
</dbReference>
<dbReference type="InterPro" id="IPR036388">
    <property type="entry name" value="WH-like_DNA-bd_sf"/>
</dbReference>
<reference evidence="5 6" key="1">
    <citation type="submission" date="2019-10" db="EMBL/GenBank/DDBJ databases">
        <title>A novel species.</title>
        <authorList>
            <person name="Gao J."/>
        </authorList>
    </citation>
    <scope>NUCLEOTIDE SEQUENCE [LARGE SCALE GENOMIC DNA]</scope>
    <source>
        <strain evidence="5 6">QMT-28</strain>
    </source>
</reference>
<dbReference type="CDD" id="cd00090">
    <property type="entry name" value="HTH_ARSR"/>
    <property type="match status" value="1"/>
</dbReference>
<dbReference type="RefSeq" id="WP_153286368.1">
    <property type="nucleotide sequence ID" value="NZ_CP045643.1"/>
</dbReference>
<evidence type="ECO:0000313" key="6">
    <source>
        <dbReference type="Proteomes" id="UP000326179"/>
    </source>
</evidence>
<protein>
    <submittedName>
        <fullName evidence="5">Transcriptional regulator</fullName>
    </submittedName>
</protein>
<proteinExistence type="predicted"/>
<dbReference type="Pfam" id="PF01638">
    <property type="entry name" value="HxlR"/>
    <property type="match status" value="1"/>
</dbReference>
<dbReference type="PANTHER" id="PTHR33204">
    <property type="entry name" value="TRANSCRIPTIONAL REGULATOR, MARR FAMILY"/>
    <property type="match status" value="1"/>
</dbReference>
<dbReference type="PROSITE" id="PS51118">
    <property type="entry name" value="HTH_HXLR"/>
    <property type="match status" value="1"/>
</dbReference>
<dbReference type="PANTHER" id="PTHR33204:SF18">
    <property type="entry name" value="TRANSCRIPTIONAL REGULATORY PROTEIN"/>
    <property type="match status" value="1"/>
</dbReference>
<dbReference type="InterPro" id="IPR036390">
    <property type="entry name" value="WH_DNA-bd_sf"/>
</dbReference>
<evidence type="ECO:0000256" key="1">
    <source>
        <dbReference type="ARBA" id="ARBA00023015"/>
    </source>
</evidence>
<dbReference type="InterPro" id="IPR011991">
    <property type="entry name" value="ArsR-like_HTH"/>
</dbReference>
<accession>A0A5Q0L4J1</accession>
<dbReference type="InterPro" id="IPR002577">
    <property type="entry name" value="HTH_HxlR"/>
</dbReference>
<sequence length="156" mass="16983">MSNQTQHTHPGLKNKPDRDSLAVALDAVSDRWSLHIVRALAFGASRYTDILRAVGAPRDVLSSRLRKLTESGILRPRSPGKGQPAGYELTQKGRDLGQVILVLKRWGDTHGGEAVPQVDFVHAVCGEVFVAEVRCHACGKPVRSGEFSVHHASQDC</sequence>
<keyword evidence="1" id="KW-0805">Transcription regulation</keyword>
<feature type="domain" description="HTH hxlR-type" evidence="4">
    <location>
        <begin position="15"/>
        <end position="115"/>
    </location>
</feature>
<organism evidence="5 6">
    <name type="scientific">Streptomyces fagopyri</name>
    <dbReference type="NCBI Taxonomy" id="2662397"/>
    <lineage>
        <taxon>Bacteria</taxon>
        <taxon>Bacillati</taxon>
        <taxon>Actinomycetota</taxon>
        <taxon>Actinomycetes</taxon>
        <taxon>Kitasatosporales</taxon>
        <taxon>Streptomycetaceae</taxon>
        <taxon>Streptomyces</taxon>
    </lineage>
</organism>
<evidence type="ECO:0000256" key="3">
    <source>
        <dbReference type="ARBA" id="ARBA00023163"/>
    </source>
</evidence>
<evidence type="ECO:0000313" key="5">
    <source>
        <dbReference type="EMBL" id="QFZ72000.1"/>
    </source>
</evidence>
<dbReference type="SUPFAM" id="SSF46785">
    <property type="entry name" value="Winged helix' DNA-binding domain"/>
    <property type="match status" value="1"/>
</dbReference>
<keyword evidence="2" id="KW-0238">DNA-binding</keyword>